<evidence type="ECO:0008006" key="3">
    <source>
        <dbReference type="Google" id="ProtNLM"/>
    </source>
</evidence>
<evidence type="ECO:0000313" key="1">
    <source>
        <dbReference type="EMBL" id="KAJ7017168.1"/>
    </source>
</evidence>
<name>A0AAD6WKJ5_9AGAR</name>
<accession>A0AAD6WKJ5</accession>
<dbReference type="SUPFAM" id="SSF52047">
    <property type="entry name" value="RNI-like"/>
    <property type="match status" value="1"/>
</dbReference>
<keyword evidence="2" id="KW-1185">Reference proteome</keyword>
<protein>
    <recommendedName>
        <fullName evidence="3">F-box domain-containing protein</fullName>
    </recommendedName>
</protein>
<dbReference type="AlphaFoldDB" id="A0AAD6WKJ5"/>
<dbReference type="EMBL" id="JARJCM010000428">
    <property type="protein sequence ID" value="KAJ7017168.1"/>
    <property type="molecule type" value="Genomic_DNA"/>
</dbReference>
<dbReference type="Proteomes" id="UP001218188">
    <property type="component" value="Unassembled WGS sequence"/>
</dbReference>
<proteinExistence type="predicted"/>
<evidence type="ECO:0000313" key="2">
    <source>
        <dbReference type="Proteomes" id="UP001218188"/>
    </source>
</evidence>
<gene>
    <name evidence="1" type="ORF">C8F04DRAFT_1157368</name>
</gene>
<comment type="caution">
    <text evidence="1">The sequence shown here is derived from an EMBL/GenBank/DDBJ whole genome shotgun (WGS) entry which is preliminary data.</text>
</comment>
<organism evidence="1 2">
    <name type="scientific">Mycena alexandri</name>
    <dbReference type="NCBI Taxonomy" id="1745969"/>
    <lineage>
        <taxon>Eukaryota</taxon>
        <taxon>Fungi</taxon>
        <taxon>Dikarya</taxon>
        <taxon>Basidiomycota</taxon>
        <taxon>Agaricomycotina</taxon>
        <taxon>Agaricomycetes</taxon>
        <taxon>Agaricomycetidae</taxon>
        <taxon>Agaricales</taxon>
        <taxon>Marasmiineae</taxon>
        <taxon>Mycenaceae</taxon>
        <taxon>Mycena</taxon>
    </lineage>
</organism>
<reference evidence="1" key="1">
    <citation type="submission" date="2023-03" db="EMBL/GenBank/DDBJ databases">
        <title>Massive genome expansion in bonnet fungi (Mycena s.s.) driven by repeated elements and novel gene families across ecological guilds.</title>
        <authorList>
            <consortium name="Lawrence Berkeley National Laboratory"/>
            <person name="Harder C.B."/>
            <person name="Miyauchi S."/>
            <person name="Viragh M."/>
            <person name="Kuo A."/>
            <person name="Thoen E."/>
            <person name="Andreopoulos B."/>
            <person name="Lu D."/>
            <person name="Skrede I."/>
            <person name="Drula E."/>
            <person name="Henrissat B."/>
            <person name="Morin E."/>
            <person name="Kohler A."/>
            <person name="Barry K."/>
            <person name="LaButti K."/>
            <person name="Morin E."/>
            <person name="Salamov A."/>
            <person name="Lipzen A."/>
            <person name="Mereny Z."/>
            <person name="Hegedus B."/>
            <person name="Baldrian P."/>
            <person name="Stursova M."/>
            <person name="Weitz H."/>
            <person name="Taylor A."/>
            <person name="Grigoriev I.V."/>
            <person name="Nagy L.G."/>
            <person name="Martin F."/>
            <person name="Kauserud H."/>
        </authorList>
    </citation>
    <scope>NUCLEOTIDE SEQUENCE</scope>
    <source>
        <strain evidence="1">CBHHK200</strain>
    </source>
</reference>
<sequence>MPPHTRRGGRLRILSPLNATGLPALPAELLHETISHLSSTPVPCLDWHVLSNNYLERSSTLRALSETCKRLRGVFLALAWEHVEVCASPKVSALYKFKTRIWAATDRPAHIWSTDLAMDFARELVRQTETITIRNPALTLSVRTFSVALSDSSAGTLLPEFFRCLSLLPNLETLQVIRAPSSIGNRLDDACIGHTFLSIRTLVLHMNAWSILKCCPYVERLHLGGSGYHCPSVDQWCQYVPKLRVFIINPIPWLEIPAFVALFPNLVEMPPILIEYWKEILPVETLRLLLKMGNLQRIDLIADEDRHESS</sequence>